<feature type="compositionally biased region" description="Polar residues" evidence="1">
    <location>
        <begin position="26"/>
        <end position="40"/>
    </location>
</feature>
<dbReference type="EMBL" id="HBHT01003035">
    <property type="protein sequence ID" value="CAD9943796.1"/>
    <property type="molecule type" value="Transcribed_RNA"/>
</dbReference>
<sequence>MEASSGESQANVSSSMKRINPFEQVEASSQQQADANNSISIRGMEEIRGASSGSVPLSTSGSDSVSSNATPDRGVSTPLQPTSEQQQMSASMSGTHGIMQSTYGYDDDESTEPSSAVNSADPADPGSSIDGGESERGSISRFIDNARRRIGSTRKDPNSDDREIENVSDVDDDLLGENTLPGTLIGGYLKKLGRNGKWQSRWFETDGECLSYYKNEKRTKLLATLNLEKVGAITIDPEDGDGVSFTIQVLGRLYHLRADSKASCKDWVITLNRVKEARMQQGNVKLVSTFQQPVDLLDSGMPPQSDDLVAPRVVVMANRQRTKAVEEEQELNQLIRLEEEGNNQPNAKVGSSRKSEKKRLSTIGTVVYARWTKRRSSISRLSSKLANWARSIRQMGCASESAVGLDGHVHPPGHDDKNSGHGKPPTSTSAASKKKEGLSTWIGKETSISSRSPAPRGVLPPETEAPEVRTRKMSSASDADVRVLS</sequence>
<dbReference type="InterPro" id="IPR001849">
    <property type="entry name" value="PH_domain"/>
</dbReference>
<name>A0A7S2VB66_9STRA</name>
<dbReference type="InterPro" id="IPR011993">
    <property type="entry name" value="PH-like_dom_sf"/>
</dbReference>
<dbReference type="PROSITE" id="PS50003">
    <property type="entry name" value="PH_DOMAIN"/>
    <property type="match status" value="1"/>
</dbReference>
<feature type="domain" description="PH" evidence="2">
    <location>
        <begin position="182"/>
        <end position="276"/>
    </location>
</feature>
<reference evidence="3" key="1">
    <citation type="submission" date="2021-01" db="EMBL/GenBank/DDBJ databases">
        <authorList>
            <person name="Corre E."/>
            <person name="Pelletier E."/>
            <person name="Niang G."/>
            <person name="Scheremetjew M."/>
            <person name="Finn R."/>
            <person name="Kale V."/>
            <person name="Holt S."/>
            <person name="Cochrane G."/>
            <person name="Meng A."/>
            <person name="Brown T."/>
            <person name="Cohen L."/>
        </authorList>
    </citation>
    <scope>NUCLEOTIDE SEQUENCE</scope>
    <source>
        <strain evidence="3">CCMP125</strain>
    </source>
</reference>
<feature type="compositionally biased region" description="Polar residues" evidence="1">
    <location>
        <begin position="1"/>
        <end position="17"/>
    </location>
</feature>
<organism evidence="3">
    <name type="scientific">Entomoneis paludosa</name>
    <dbReference type="NCBI Taxonomy" id="265537"/>
    <lineage>
        <taxon>Eukaryota</taxon>
        <taxon>Sar</taxon>
        <taxon>Stramenopiles</taxon>
        <taxon>Ochrophyta</taxon>
        <taxon>Bacillariophyta</taxon>
        <taxon>Bacillariophyceae</taxon>
        <taxon>Bacillariophycidae</taxon>
        <taxon>Entomoneidaceae</taxon>
        <taxon>Entomoneis</taxon>
    </lineage>
</organism>
<feature type="compositionally biased region" description="Basic and acidic residues" evidence="1">
    <location>
        <begin position="407"/>
        <end position="419"/>
    </location>
</feature>
<feature type="region of interest" description="Disordered" evidence="1">
    <location>
        <begin position="336"/>
        <end position="356"/>
    </location>
</feature>
<dbReference type="SMART" id="SM00233">
    <property type="entry name" value="PH"/>
    <property type="match status" value="1"/>
</dbReference>
<evidence type="ECO:0000259" key="2">
    <source>
        <dbReference type="PROSITE" id="PS50003"/>
    </source>
</evidence>
<feature type="region of interest" description="Disordered" evidence="1">
    <location>
        <begin position="403"/>
        <end position="485"/>
    </location>
</feature>
<dbReference type="SUPFAM" id="SSF50729">
    <property type="entry name" value="PH domain-like"/>
    <property type="match status" value="1"/>
</dbReference>
<gene>
    <name evidence="3" type="ORF">APAL1065_LOCUS2041</name>
</gene>
<accession>A0A7S2VB66</accession>
<dbReference type="AlphaFoldDB" id="A0A7S2VB66"/>
<protein>
    <recommendedName>
        <fullName evidence="2">PH domain-containing protein</fullName>
    </recommendedName>
</protein>
<evidence type="ECO:0000313" key="3">
    <source>
        <dbReference type="EMBL" id="CAD9943796.1"/>
    </source>
</evidence>
<dbReference type="PANTHER" id="PTHR14336">
    <property type="entry name" value="TANDEM PH DOMAIN CONTAINING PROTEIN"/>
    <property type="match status" value="1"/>
</dbReference>
<dbReference type="Pfam" id="PF00169">
    <property type="entry name" value="PH"/>
    <property type="match status" value="1"/>
</dbReference>
<dbReference type="InterPro" id="IPR051707">
    <property type="entry name" value="PI-Interact_SigTrans_Reg"/>
</dbReference>
<feature type="compositionally biased region" description="Polar residues" evidence="1">
    <location>
        <begin position="77"/>
        <end position="103"/>
    </location>
</feature>
<proteinExistence type="predicted"/>
<feature type="compositionally biased region" description="Low complexity" evidence="1">
    <location>
        <begin position="51"/>
        <end position="67"/>
    </location>
</feature>
<evidence type="ECO:0000256" key="1">
    <source>
        <dbReference type="SAM" id="MobiDB-lite"/>
    </source>
</evidence>
<feature type="region of interest" description="Disordered" evidence="1">
    <location>
        <begin position="1"/>
        <end position="167"/>
    </location>
</feature>
<feature type="compositionally biased region" description="Basic and acidic residues" evidence="1">
    <location>
        <begin position="153"/>
        <end position="165"/>
    </location>
</feature>
<dbReference type="Gene3D" id="2.30.29.30">
    <property type="entry name" value="Pleckstrin-homology domain (PH domain)/Phosphotyrosine-binding domain (PTB)"/>
    <property type="match status" value="1"/>
</dbReference>